<evidence type="ECO:0000313" key="3">
    <source>
        <dbReference type="Proteomes" id="UP001321473"/>
    </source>
</evidence>
<feature type="compositionally biased region" description="Low complexity" evidence="1">
    <location>
        <begin position="43"/>
        <end position="53"/>
    </location>
</feature>
<dbReference type="AlphaFoldDB" id="A0AAQ4F9R3"/>
<dbReference type="EMBL" id="JARKHS020004970">
    <property type="protein sequence ID" value="KAK8783970.1"/>
    <property type="molecule type" value="Genomic_DNA"/>
</dbReference>
<comment type="caution">
    <text evidence="2">The sequence shown here is derived from an EMBL/GenBank/DDBJ whole genome shotgun (WGS) entry which is preliminary data.</text>
</comment>
<dbReference type="Proteomes" id="UP001321473">
    <property type="component" value="Unassembled WGS sequence"/>
</dbReference>
<feature type="compositionally biased region" description="Basic and acidic residues" evidence="1">
    <location>
        <begin position="60"/>
        <end position="69"/>
    </location>
</feature>
<evidence type="ECO:0000313" key="2">
    <source>
        <dbReference type="EMBL" id="KAK8783970.1"/>
    </source>
</evidence>
<proteinExistence type="predicted"/>
<sequence length="249" mass="27224">MLGSTVSPVTAVRALISVLNSRGSWHLRVVCGWCAMSFRKGLSRSSNYDNSSSDTEDASPEDRAATRRDSDSVTLLSSVGMLADAWSAVTSATIRNCFQHAFRIPGHTSDTLPDCARNEGEDCLQMESDEARLVLSALQAHNIAADLGEFAAADDNLCVCREDTLDDLVAEVLPAQYSSESEEESEEQSSVTAAQAFHYLAEVRKFLTVEENSQEQLAALNGIENFVLNAHVKKKQSTIHDFFKRSSQP</sequence>
<keyword evidence="3" id="KW-1185">Reference proteome</keyword>
<gene>
    <name evidence="2" type="ORF">V5799_009665</name>
</gene>
<accession>A0AAQ4F9R3</accession>
<name>A0AAQ4F9R3_AMBAM</name>
<protein>
    <submittedName>
        <fullName evidence="2">Uncharacterized protein</fullName>
    </submittedName>
</protein>
<reference evidence="2 3" key="1">
    <citation type="journal article" date="2023" name="Arcadia Sci">
        <title>De novo assembly of a long-read Amblyomma americanum tick genome.</title>
        <authorList>
            <person name="Chou S."/>
            <person name="Poskanzer K.E."/>
            <person name="Rollins M."/>
            <person name="Thuy-Boun P.S."/>
        </authorList>
    </citation>
    <scope>NUCLEOTIDE SEQUENCE [LARGE SCALE GENOMIC DNA]</scope>
    <source>
        <strain evidence="2">F_SG_1</strain>
        <tissue evidence="2">Salivary glands</tissue>
    </source>
</reference>
<feature type="region of interest" description="Disordered" evidence="1">
    <location>
        <begin position="43"/>
        <end position="69"/>
    </location>
</feature>
<evidence type="ECO:0000256" key="1">
    <source>
        <dbReference type="SAM" id="MobiDB-lite"/>
    </source>
</evidence>
<organism evidence="2 3">
    <name type="scientific">Amblyomma americanum</name>
    <name type="common">Lone star tick</name>
    <dbReference type="NCBI Taxonomy" id="6943"/>
    <lineage>
        <taxon>Eukaryota</taxon>
        <taxon>Metazoa</taxon>
        <taxon>Ecdysozoa</taxon>
        <taxon>Arthropoda</taxon>
        <taxon>Chelicerata</taxon>
        <taxon>Arachnida</taxon>
        <taxon>Acari</taxon>
        <taxon>Parasitiformes</taxon>
        <taxon>Ixodida</taxon>
        <taxon>Ixodoidea</taxon>
        <taxon>Ixodidae</taxon>
        <taxon>Amblyomminae</taxon>
        <taxon>Amblyomma</taxon>
    </lineage>
</organism>